<dbReference type="EMBL" id="KL142367">
    <property type="protein sequence ID" value="KDR85158.1"/>
    <property type="molecule type" value="Genomic_DNA"/>
</dbReference>
<gene>
    <name evidence="8" type="ORF">GALMADRAFT_52844</name>
</gene>
<name>A0A067U1D2_GALM3</name>
<dbReference type="STRING" id="685588.A0A067U1D2"/>
<dbReference type="PANTHER" id="PTHR13675">
    <property type="entry name" value="LYR MOTIF-CONTAINING PROTEIN 2"/>
    <property type="match status" value="1"/>
</dbReference>
<evidence type="ECO:0000256" key="3">
    <source>
        <dbReference type="ARBA" id="ARBA00022946"/>
    </source>
</evidence>
<dbReference type="InterPro" id="IPR045293">
    <property type="entry name" value="Complex1_LYR_LYRM2"/>
</dbReference>
<accession>A0A067U1D2</accession>
<comment type="similarity">
    <text evidence="2">Belongs to the complex I LYR family.</text>
</comment>
<evidence type="ECO:0000256" key="4">
    <source>
        <dbReference type="ARBA" id="ARBA00023128"/>
    </source>
</evidence>
<evidence type="ECO:0000313" key="9">
    <source>
        <dbReference type="Proteomes" id="UP000027222"/>
    </source>
</evidence>
<evidence type="ECO:0000256" key="1">
    <source>
        <dbReference type="ARBA" id="ARBA00004173"/>
    </source>
</evidence>
<dbReference type="Proteomes" id="UP000027222">
    <property type="component" value="Unassembled WGS sequence"/>
</dbReference>
<evidence type="ECO:0000259" key="7">
    <source>
        <dbReference type="Pfam" id="PF05347"/>
    </source>
</evidence>
<dbReference type="AlphaFoldDB" id="A0A067U1D2"/>
<protein>
    <recommendedName>
        <fullName evidence="5">LYR motif-containing protein 2</fullName>
    </recommendedName>
</protein>
<proteinExistence type="inferred from homology"/>
<dbReference type="Pfam" id="PF05347">
    <property type="entry name" value="Complex1_LYR"/>
    <property type="match status" value="1"/>
</dbReference>
<keyword evidence="3" id="KW-0809">Transit peptide</keyword>
<evidence type="ECO:0000256" key="6">
    <source>
        <dbReference type="ARBA" id="ARBA00044735"/>
    </source>
</evidence>
<dbReference type="PANTHER" id="PTHR13675:SF0">
    <property type="entry name" value="LYR MOTIF-CONTAINING PROTEIN 2"/>
    <property type="match status" value="1"/>
</dbReference>
<comment type="function">
    <text evidence="6">Involved in efficient integration of the N-module into mitochondrial respiratory chain complex I.</text>
</comment>
<feature type="domain" description="Complex 1 LYR protein" evidence="7">
    <location>
        <begin position="13"/>
        <end position="69"/>
    </location>
</feature>
<dbReference type="CDD" id="cd20262">
    <property type="entry name" value="Complex1_LYR_LYRM2"/>
    <property type="match status" value="1"/>
</dbReference>
<organism evidence="8 9">
    <name type="scientific">Galerina marginata (strain CBS 339.88)</name>
    <dbReference type="NCBI Taxonomy" id="685588"/>
    <lineage>
        <taxon>Eukaryota</taxon>
        <taxon>Fungi</taxon>
        <taxon>Dikarya</taxon>
        <taxon>Basidiomycota</taxon>
        <taxon>Agaricomycotina</taxon>
        <taxon>Agaricomycetes</taxon>
        <taxon>Agaricomycetidae</taxon>
        <taxon>Agaricales</taxon>
        <taxon>Agaricineae</taxon>
        <taxon>Strophariaceae</taxon>
        <taxon>Galerina</taxon>
    </lineage>
</organism>
<evidence type="ECO:0000256" key="5">
    <source>
        <dbReference type="ARBA" id="ARBA00026235"/>
    </source>
</evidence>
<keyword evidence="9" id="KW-1185">Reference proteome</keyword>
<dbReference type="OrthoDB" id="74240at2759"/>
<evidence type="ECO:0000256" key="2">
    <source>
        <dbReference type="ARBA" id="ARBA00009508"/>
    </source>
</evidence>
<dbReference type="InterPro" id="IPR008011">
    <property type="entry name" value="Complex1_LYR_dom"/>
</dbReference>
<sequence length="81" mass="9657">MHSPTLKHFILRQQVLNLYRDAVRASRVIPDPVTRKETVAWIRGEFERNRDLTDVHLIEHKLKVARRDIKYILPTISNKRS</sequence>
<keyword evidence="4" id="KW-0496">Mitochondrion</keyword>
<dbReference type="GO" id="GO:0005739">
    <property type="term" value="C:mitochondrion"/>
    <property type="evidence" value="ECO:0007669"/>
    <property type="project" value="UniProtKB-SubCell"/>
</dbReference>
<evidence type="ECO:0000313" key="8">
    <source>
        <dbReference type="EMBL" id="KDR85158.1"/>
    </source>
</evidence>
<comment type="subcellular location">
    <subcellularLocation>
        <location evidence="1">Mitochondrion</location>
    </subcellularLocation>
</comment>
<reference evidence="9" key="1">
    <citation type="journal article" date="2014" name="Proc. Natl. Acad. Sci. U.S.A.">
        <title>Extensive sampling of basidiomycete genomes demonstrates inadequacy of the white-rot/brown-rot paradigm for wood decay fungi.</title>
        <authorList>
            <person name="Riley R."/>
            <person name="Salamov A.A."/>
            <person name="Brown D.W."/>
            <person name="Nagy L.G."/>
            <person name="Floudas D."/>
            <person name="Held B.W."/>
            <person name="Levasseur A."/>
            <person name="Lombard V."/>
            <person name="Morin E."/>
            <person name="Otillar R."/>
            <person name="Lindquist E.A."/>
            <person name="Sun H."/>
            <person name="LaButti K.M."/>
            <person name="Schmutz J."/>
            <person name="Jabbour D."/>
            <person name="Luo H."/>
            <person name="Baker S.E."/>
            <person name="Pisabarro A.G."/>
            <person name="Walton J.D."/>
            <person name="Blanchette R.A."/>
            <person name="Henrissat B."/>
            <person name="Martin F."/>
            <person name="Cullen D."/>
            <person name="Hibbett D.S."/>
            <person name="Grigoriev I.V."/>
        </authorList>
    </citation>
    <scope>NUCLEOTIDE SEQUENCE [LARGE SCALE GENOMIC DNA]</scope>
    <source>
        <strain evidence="9">CBS 339.88</strain>
    </source>
</reference>
<dbReference type="HOGENOM" id="CLU_151409_2_2_1"/>